<dbReference type="EMBL" id="BOOB01000042">
    <property type="protein sequence ID" value="GIH35116.1"/>
    <property type="molecule type" value="Genomic_DNA"/>
</dbReference>
<dbReference type="Gene3D" id="3.40.50.300">
    <property type="entry name" value="P-loop containing nucleotide triphosphate hydrolases"/>
    <property type="match status" value="1"/>
</dbReference>
<dbReference type="InterPro" id="IPR027417">
    <property type="entry name" value="P-loop_NTPase"/>
</dbReference>
<dbReference type="RefSeq" id="WP_239101626.1">
    <property type="nucleotide sequence ID" value="NZ_BAABEJ010000024.1"/>
</dbReference>
<organism evidence="1 2">
    <name type="scientific">Microbispora amethystogenes</name>
    <dbReference type="NCBI Taxonomy" id="1427754"/>
    <lineage>
        <taxon>Bacteria</taxon>
        <taxon>Bacillati</taxon>
        <taxon>Actinomycetota</taxon>
        <taxon>Actinomycetes</taxon>
        <taxon>Streptosporangiales</taxon>
        <taxon>Streptosporangiaceae</taxon>
        <taxon>Microbispora</taxon>
    </lineage>
</organism>
<proteinExistence type="predicted"/>
<evidence type="ECO:0000313" key="2">
    <source>
        <dbReference type="Proteomes" id="UP000651728"/>
    </source>
</evidence>
<reference evidence="1 2" key="1">
    <citation type="submission" date="2021-01" db="EMBL/GenBank/DDBJ databases">
        <title>Whole genome shotgun sequence of Microbispora amethystogenes NBRC 101907.</title>
        <authorList>
            <person name="Komaki H."/>
            <person name="Tamura T."/>
        </authorList>
    </citation>
    <scope>NUCLEOTIDE SEQUENCE [LARGE SCALE GENOMIC DNA]</scope>
    <source>
        <strain evidence="1 2">NBRC 101907</strain>
    </source>
</reference>
<keyword evidence="2" id="KW-1185">Reference proteome</keyword>
<gene>
    <name evidence="1" type="ORF">Mam01_52800</name>
</gene>
<evidence type="ECO:0000313" key="1">
    <source>
        <dbReference type="EMBL" id="GIH35116.1"/>
    </source>
</evidence>
<sequence length="304" mass="34091">MADAQPVIFVGGLGRSGTTLLERLLGELPGVAPLGEVVHLWDRGVRADEPCGCGQPFSRCPFWTKVGEHAFGQWRESQAGWLPSLRMRVDRTRRLPVLALGLPSREAELAEYVRSYARIYAAAAEVADARVVVDSSKHASLAYCLAAIMKPRVVHVVRDPRAVAASWRRRVRRPENGRPMTRWTPARTAVHWLAQNLAFEILRRRGVRVVRVRHEDLLRDPRATVTRLAVRLGLPVGALDFLDGRHARLGVAHTVSGNPMRFSVGPIELRDRTAPLPRTQRWLVTALTLPLLLWYGYRLAGARR</sequence>
<dbReference type="SUPFAM" id="SSF52540">
    <property type="entry name" value="P-loop containing nucleoside triphosphate hydrolases"/>
    <property type="match status" value="1"/>
</dbReference>
<protein>
    <recommendedName>
        <fullName evidence="3">Sulfotransferase</fullName>
    </recommendedName>
</protein>
<evidence type="ECO:0008006" key="3">
    <source>
        <dbReference type="Google" id="ProtNLM"/>
    </source>
</evidence>
<accession>A0ABQ4FJW8</accession>
<comment type="caution">
    <text evidence="1">The sequence shown here is derived from an EMBL/GenBank/DDBJ whole genome shotgun (WGS) entry which is preliminary data.</text>
</comment>
<name>A0ABQ4FJW8_9ACTN</name>
<dbReference type="Pfam" id="PF13469">
    <property type="entry name" value="Sulfotransfer_3"/>
    <property type="match status" value="1"/>
</dbReference>
<dbReference type="Proteomes" id="UP000651728">
    <property type="component" value="Unassembled WGS sequence"/>
</dbReference>